<dbReference type="Proteomes" id="UP001153334">
    <property type="component" value="Unassembled WGS sequence"/>
</dbReference>
<keyword evidence="2" id="KW-1185">Reference proteome</keyword>
<comment type="caution">
    <text evidence="1">The sequence shown here is derived from an EMBL/GenBank/DDBJ whole genome shotgun (WGS) entry which is preliminary data.</text>
</comment>
<organism evidence="1 2">
    <name type="scientific">Nemania bipapillata</name>
    <dbReference type="NCBI Taxonomy" id="110536"/>
    <lineage>
        <taxon>Eukaryota</taxon>
        <taxon>Fungi</taxon>
        <taxon>Dikarya</taxon>
        <taxon>Ascomycota</taxon>
        <taxon>Pezizomycotina</taxon>
        <taxon>Sordariomycetes</taxon>
        <taxon>Xylariomycetidae</taxon>
        <taxon>Xylariales</taxon>
        <taxon>Xylariaceae</taxon>
        <taxon>Nemania</taxon>
    </lineage>
</organism>
<evidence type="ECO:0000313" key="1">
    <source>
        <dbReference type="EMBL" id="KAJ8121399.1"/>
    </source>
</evidence>
<protein>
    <submittedName>
        <fullName evidence="1">Uncharacterized protein</fullName>
    </submittedName>
</protein>
<name>A0ACC2J1T4_9PEZI</name>
<accession>A0ACC2J1T4</accession>
<sequence>MRDAIGDLPNIQDGKADYYVGYPDHRLAMGYTPIVRKQLQHIPTHPYKMNFSKAWWGAPGLPRVMTEVERRLFPANGKARVAQKSKGWGRVDPNGLIGTIPTKCMPTDLRIGQISHWEQNRPISILEARRAQGFPDHEVIVGSRTDQYKVIGNSVSRHVALVLGLAIREAWLGSLMDADATANAAVAMDVLQQSHISVDETSRNTSEDILETSASSALGELTPATSESVEPLEIHRKRPRLVCVEISAKKRRHEVRLDQFLRVD</sequence>
<reference evidence="1" key="1">
    <citation type="submission" date="2022-11" db="EMBL/GenBank/DDBJ databases">
        <title>Genome Sequence of Nemania bipapillata.</title>
        <authorList>
            <person name="Buettner E."/>
        </authorList>
    </citation>
    <scope>NUCLEOTIDE SEQUENCE</scope>
    <source>
        <strain evidence="1">CP14</strain>
    </source>
</reference>
<evidence type="ECO:0000313" key="2">
    <source>
        <dbReference type="Proteomes" id="UP001153334"/>
    </source>
</evidence>
<proteinExistence type="predicted"/>
<dbReference type="EMBL" id="JAPESX010000420">
    <property type="protein sequence ID" value="KAJ8121399.1"/>
    <property type="molecule type" value="Genomic_DNA"/>
</dbReference>
<gene>
    <name evidence="1" type="ORF">ONZ43_g2136</name>
</gene>